<proteinExistence type="predicted"/>
<keyword evidence="1" id="KW-0812">Transmembrane</keyword>
<protein>
    <submittedName>
        <fullName evidence="2">Uncharacterized protein</fullName>
    </submittedName>
</protein>
<keyword evidence="1" id="KW-1133">Transmembrane helix</keyword>
<dbReference type="RefSeq" id="WP_068841284.1">
    <property type="nucleotide sequence ID" value="NZ_FRBT01000001.1"/>
</dbReference>
<feature type="transmembrane region" description="Helical" evidence="1">
    <location>
        <begin position="239"/>
        <end position="265"/>
    </location>
</feature>
<evidence type="ECO:0000256" key="1">
    <source>
        <dbReference type="SAM" id="Phobius"/>
    </source>
</evidence>
<gene>
    <name evidence="2" type="ORF">SAMN05444484_101890</name>
</gene>
<dbReference type="OrthoDB" id="1343844at2"/>
<evidence type="ECO:0000313" key="2">
    <source>
        <dbReference type="EMBL" id="SHL25844.1"/>
    </source>
</evidence>
<organism evidence="2 3">
    <name type="scientific">Flavobacterium chilense</name>
    <dbReference type="NCBI Taxonomy" id="946677"/>
    <lineage>
        <taxon>Bacteria</taxon>
        <taxon>Pseudomonadati</taxon>
        <taxon>Bacteroidota</taxon>
        <taxon>Flavobacteriia</taxon>
        <taxon>Flavobacteriales</taxon>
        <taxon>Flavobacteriaceae</taxon>
        <taxon>Flavobacterium</taxon>
    </lineage>
</organism>
<dbReference type="AlphaFoldDB" id="A0A1M6Z5V4"/>
<reference evidence="3" key="1">
    <citation type="submission" date="2016-11" db="EMBL/GenBank/DDBJ databases">
        <authorList>
            <person name="Varghese N."/>
            <person name="Submissions S."/>
        </authorList>
    </citation>
    <scope>NUCLEOTIDE SEQUENCE [LARGE SCALE GENOMIC DNA]</scope>
    <source>
        <strain evidence="3">DSM 24724</strain>
    </source>
</reference>
<dbReference type="STRING" id="946677.SAMN05444484_101890"/>
<sequence>MFRKVECGKEKKRDPFDKSDFLKENIWERKDTLSVKLKKRETKDHHDNFFSTVPHRVALEGEIYFSSADNKIYRGNKDGTWTQSSVLDEVIVLNREEAKSNAQSAFVTSVIFTGIGVGLDEYIGGVKGSARLKGFEITSFHPQGSYEFNKIADAITHESIIDKVKSTFTMEKDFKFDKIGNGTVGAISDGKIYVKGTAESVSALKSVARVAKGLGVSAGLIGIYLSYKEYEAKKISGEILALDIAMTILSFTGPGAFVAGVYFILIRTDTKDKYFSPKPENIYESAKVKIDKTQVYKQGVKFVSK</sequence>
<keyword evidence="1" id="KW-0472">Membrane</keyword>
<dbReference type="EMBL" id="FRBT01000001">
    <property type="protein sequence ID" value="SHL25844.1"/>
    <property type="molecule type" value="Genomic_DNA"/>
</dbReference>
<keyword evidence="3" id="KW-1185">Reference proteome</keyword>
<accession>A0A1M6Z5V4</accession>
<evidence type="ECO:0000313" key="3">
    <source>
        <dbReference type="Proteomes" id="UP000184028"/>
    </source>
</evidence>
<dbReference type="Proteomes" id="UP000184028">
    <property type="component" value="Unassembled WGS sequence"/>
</dbReference>
<name>A0A1M6Z5V4_9FLAO</name>